<dbReference type="STRING" id="416943.SAMN05445871_0332"/>
<dbReference type="RefSeq" id="WP_090541655.1">
    <property type="nucleotide sequence ID" value="NZ_FNSR01000001.1"/>
</dbReference>
<evidence type="ECO:0000256" key="4">
    <source>
        <dbReference type="ARBA" id="ARBA00023186"/>
    </source>
</evidence>
<evidence type="ECO:0000313" key="6">
    <source>
        <dbReference type="EMBL" id="SEL74289.1"/>
    </source>
</evidence>
<proteinExistence type="predicted"/>
<dbReference type="GO" id="GO:0044781">
    <property type="term" value="P:bacterial-type flagellum organization"/>
    <property type="evidence" value="ECO:0007669"/>
    <property type="project" value="UniProtKB-KW"/>
</dbReference>
<sequence>MTTEALTRAAQLTHEIHAAVLQRDWLRAETLIAERSPLLMSLKREQPPKALALIREIQTLDEQISAAARVGLDRLTEENVQARQRINSVSQYHAIGMLQR</sequence>
<name>A0A1H7SPH0_9BURK</name>
<evidence type="ECO:0000256" key="1">
    <source>
        <dbReference type="ARBA" id="ARBA00004514"/>
    </source>
</evidence>
<dbReference type="OrthoDB" id="9009188at2"/>
<dbReference type="InterPro" id="IPR008622">
    <property type="entry name" value="FliT"/>
</dbReference>
<keyword evidence="7" id="KW-1185">Reference proteome</keyword>
<evidence type="ECO:0000313" key="7">
    <source>
        <dbReference type="Proteomes" id="UP000199120"/>
    </source>
</evidence>
<keyword evidence="3" id="KW-1005">Bacterial flagellum biogenesis</keyword>
<evidence type="ECO:0000256" key="5">
    <source>
        <dbReference type="ARBA" id="ARBA00093797"/>
    </source>
</evidence>
<gene>
    <name evidence="6" type="ORF">SAMN05192542_112149</name>
</gene>
<accession>A0A1H7SPH0</accession>
<dbReference type="EMBL" id="FOAJ01000012">
    <property type="protein sequence ID" value="SEL74289.1"/>
    <property type="molecule type" value="Genomic_DNA"/>
</dbReference>
<comment type="subcellular location">
    <subcellularLocation>
        <location evidence="1">Cytoplasm</location>
        <location evidence="1">Cytosol</location>
    </subcellularLocation>
</comment>
<dbReference type="Pfam" id="PF05400">
    <property type="entry name" value="FliT"/>
    <property type="match status" value="1"/>
</dbReference>
<dbReference type="AlphaFoldDB" id="A0A1H7SPH0"/>
<protein>
    <recommendedName>
        <fullName evidence="5">Flagellar protein FliT</fullName>
    </recommendedName>
</protein>
<reference evidence="7" key="1">
    <citation type="submission" date="2016-10" db="EMBL/GenBank/DDBJ databases">
        <authorList>
            <person name="Varghese N."/>
            <person name="Submissions S."/>
        </authorList>
    </citation>
    <scope>NUCLEOTIDE SEQUENCE [LARGE SCALE GENOMIC DNA]</scope>
    <source>
        <strain evidence="7">LMG 26416</strain>
    </source>
</reference>
<evidence type="ECO:0000256" key="2">
    <source>
        <dbReference type="ARBA" id="ARBA00022490"/>
    </source>
</evidence>
<organism evidence="6 7">
    <name type="scientific">Paraburkholderia caballeronis</name>
    <dbReference type="NCBI Taxonomy" id="416943"/>
    <lineage>
        <taxon>Bacteria</taxon>
        <taxon>Pseudomonadati</taxon>
        <taxon>Pseudomonadota</taxon>
        <taxon>Betaproteobacteria</taxon>
        <taxon>Burkholderiales</taxon>
        <taxon>Burkholderiaceae</taxon>
        <taxon>Paraburkholderia</taxon>
    </lineage>
</organism>
<keyword evidence="4" id="KW-0143">Chaperone</keyword>
<evidence type="ECO:0000256" key="3">
    <source>
        <dbReference type="ARBA" id="ARBA00022795"/>
    </source>
</evidence>
<keyword evidence="2" id="KW-0963">Cytoplasm</keyword>
<dbReference type="Proteomes" id="UP000199120">
    <property type="component" value="Unassembled WGS sequence"/>
</dbReference>